<dbReference type="Proteomes" id="UP000236743">
    <property type="component" value="Unassembled WGS sequence"/>
</dbReference>
<dbReference type="RefSeq" id="WP_103871321.1">
    <property type="nucleotide sequence ID" value="NZ_FNUY01000002.1"/>
</dbReference>
<evidence type="ECO:0000259" key="1">
    <source>
        <dbReference type="Pfam" id="PF01796"/>
    </source>
</evidence>
<keyword evidence="4" id="KW-1185">Reference proteome</keyword>
<dbReference type="InterPro" id="IPR012340">
    <property type="entry name" value="NA-bd_OB-fold"/>
</dbReference>
<name>A0A1H5UUD8_9HYPH</name>
<dbReference type="EMBL" id="FNUY01000002">
    <property type="protein sequence ID" value="SEF78683.1"/>
    <property type="molecule type" value="Genomic_DNA"/>
</dbReference>
<evidence type="ECO:0000259" key="2">
    <source>
        <dbReference type="Pfam" id="PF12172"/>
    </source>
</evidence>
<evidence type="ECO:0000313" key="3">
    <source>
        <dbReference type="EMBL" id="SEF78683.1"/>
    </source>
</evidence>
<feature type="domain" description="ChsH2 C-terminal OB-fold" evidence="1">
    <location>
        <begin position="59"/>
        <end position="125"/>
    </location>
</feature>
<dbReference type="AlphaFoldDB" id="A0A1H5UUD8"/>
<dbReference type="Gene3D" id="6.10.30.10">
    <property type="match status" value="1"/>
</dbReference>
<dbReference type="Pfam" id="PF12172">
    <property type="entry name" value="zf-ChsH2"/>
    <property type="match status" value="1"/>
</dbReference>
<dbReference type="PANTHER" id="PTHR34075:SF5">
    <property type="entry name" value="BLR3430 PROTEIN"/>
    <property type="match status" value="1"/>
</dbReference>
<sequence length="139" mass="15054">MSSAETYEKPIPVPDPDTAPFWAGCRENRLLIQHCEACGHNQFPPSNLCAHCGAGGLSWKQASGAGKVFSWIVVRHPVPKPVYAQDVPYVVALVELAEGVRMPSNIIGCSPEDVVADMPVKVTFKQVTDEVVLPLFEPA</sequence>
<dbReference type="InterPro" id="IPR002878">
    <property type="entry name" value="ChsH2_C"/>
</dbReference>
<dbReference type="PANTHER" id="PTHR34075">
    <property type="entry name" value="BLR3430 PROTEIN"/>
    <property type="match status" value="1"/>
</dbReference>
<organism evidence="3 4">
    <name type="scientific">Bosea lathyri</name>
    <dbReference type="NCBI Taxonomy" id="1036778"/>
    <lineage>
        <taxon>Bacteria</taxon>
        <taxon>Pseudomonadati</taxon>
        <taxon>Pseudomonadota</taxon>
        <taxon>Alphaproteobacteria</taxon>
        <taxon>Hyphomicrobiales</taxon>
        <taxon>Boseaceae</taxon>
        <taxon>Bosea</taxon>
    </lineage>
</organism>
<evidence type="ECO:0008006" key="5">
    <source>
        <dbReference type="Google" id="ProtNLM"/>
    </source>
</evidence>
<gene>
    <name evidence="3" type="ORF">SAMN04488115_10223</name>
</gene>
<accession>A0A1H5UUD8</accession>
<dbReference type="InterPro" id="IPR052513">
    <property type="entry name" value="Thioester_dehydratase-like"/>
</dbReference>
<dbReference type="Pfam" id="PF01796">
    <property type="entry name" value="OB_ChsH2_C"/>
    <property type="match status" value="1"/>
</dbReference>
<evidence type="ECO:0000313" key="4">
    <source>
        <dbReference type="Proteomes" id="UP000236743"/>
    </source>
</evidence>
<reference evidence="3 4" key="1">
    <citation type="submission" date="2016-10" db="EMBL/GenBank/DDBJ databases">
        <authorList>
            <person name="de Groot N.N."/>
        </authorList>
    </citation>
    <scope>NUCLEOTIDE SEQUENCE [LARGE SCALE GENOMIC DNA]</scope>
    <source>
        <strain evidence="3 4">DSM 26656</strain>
    </source>
</reference>
<dbReference type="InterPro" id="IPR022002">
    <property type="entry name" value="ChsH2_Znr"/>
</dbReference>
<protein>
    <recommendedName>
        <fullName evidence="5">DUF35 domain-containing protein</fullName>
    </recommendedName>
</protein>
<dbReference type="OrthoDB" id="7595207at2"/>
<dbReference type="SUPFAM" id="SSF50249">
    <property type="entry name" value="Nucleic acid-binding proteins"/>
    <property type="match status" value="1"/>
</dbReference>
<feature type="domain" description="ChsH2 rubredoxin-like zinc ribbon" evidence="2">
    <location>
        <begin position="22"/>
        <end position="57"/>
    </location>
</feature>
<proteinExistence type="predicted"/>